<evidence type="ECO:0000313" key="5">
    <source>
        <dbReference type="Proteomes" id="UP000248798"/>
    </source>
</evidence>
<name>A0A328FLA1_9BACT</name>
<keyword evidence="2" id="KW-0812">Transmembrane</keyword>
<keyword evidence="2" id="KW-1133">Transmembrane helix</keyword>
<dbReference type="AlphaFoldDB" id="A0A328FLA1"/>
<evidence type="ECO:0000313" key="4">
    <source>
        <dbReference type="EMBL" id="RAM03745.1"/>
    </source>
</evidence>
<dbReference type="EMBL" id="QLNI01000002">
    <property type="protein sequence ID" value="RAM03745.1"/>
    <property type="molecule type" value="Genomic_DNA"/>
</dbReference>
<evidence type="ECO:0000256" key="2">
    <source>
        <dbReference type="SAM" id="Phobius"/>
    </source>
</evidence>
<reference evidence="4 5" key="1">
    <citation type="submission" date="2018-06" db="EMBL/GenBank/DDBJ databases">
        <title>Complete Genome Sequence of Desulfobacter hydrogenophilus (DSM3380).</title>
        <authorList>
            <person name="Marietou A."/>
            <person name="Schreiber L."/>
            <person name="Marshall I."/>
            <person name="Jorgensen B."/>
        </authorList>
    </citation>
    <scope>NUCLEOTIDE SEQUENCE [LARGE SCALE GENOMIC DNA]</scope>
    <source>
        <strain evidence="4 5">DSM 3380</strain>
    </source>
</reference>
<dbReference type="EMBL" id="CP036313">
    <property type="protein sequence ID" value="QBH13494.1"/>
    <property type="molecule type" value="Genomic_DNA"/>
</dbReference>
<keyword evidence="2" id="KW-0472">Membrane</keyword>
<feature type="region of interest" description="Disordered" evidence="1">
    <location>
        <begin position="188"/>
        <end position="210"/>
    </location>
</feature>
<gene>
    <name evidence="4" type="ORF">DO021_01425</name>
    <name evidence="3" type="ORF">EYB58_11495</name>
</gene>
<evidence type="ECO:0000313" key="3">
    <source>
        <dbReference type="EMBL" id="QBH13494.1"/>
    </source>
</evidence>
<dbReference type="InterPro" id="IPR012902">
    <property type="entry name" value="N_methyl_site"/>
</dbReference>
<feature type="compositionally biased region" description="Polar residues" evidence="1">
    <location>
        <begin position="189"/>
        <end position="207"/>
    </location>
</feature>
<dbReference type="Proteomes" id="UP000248798">
    <property type="component" value="Unassembled WGS sequence"/>
</dbReference>
<dbReference type="SUPFAM" id="SSF103647">
    <property type="entry name" value="TSP type-3 repeat"/>
    <property type="match status" value="1"/>
</dbReference>
<dbReference type="NCBIfam" id="TIGR02532">
    <property type="entry name" value="IV_pilin_GFxxxE"/>
    <property type="match status" value="1"/>
</dbReference>
<accession>A0A328FLA1</accession>
<proteinExistence type="predicted"/>
<feature type="region of interest" description="Disordered" evidence="1">
    <location>
        <begin position="110"/>
        <end position="131"/>
    </location>
</feature>
<dbReference type="RefSeq" id="WP_111953005.1">
    <property type="nucleotide sequence ID" value="NZ_CP036313.1"/>
</dbReference>
<keyword evidence="6" id="KW-1185">Reference proteome</keyword>
<evidence type="ECO:0000313" key="6">
    <source>
        <dbReference type="Proteomes" id="UP000293902"/>
    </source>
</evidence>
<dbReference type="Proteomes" id="UP000293902">
    <property type="component" value="Chromosome"/>
</dbReference>
<evidence type="ECO:0000256" key="1">
    <source>
        <dbReference type="SAM" id="MobiDB-lite"/>
    </source>
</evidence>
<dbReference type="OrthoDB" id="5405832at2"/>
<feature type="transmembrane region" description="Helical" evidence="2">
    <location>
        <begin position="12"/>
        <end position="32"/>
    </location>
</feature>
<dbReference type="InterPro" id="IPR045584">
    <property type="entry name" value="Pilin-like"/>
</dbReference>
<dbReference type="PROSITE" id="PS00409">
    <property type="entry name" value="PROKAR_NTER_METHYL"/>
    <property type="match status" value="1"/>
</dbReference>
<reference evidence="3 6" key="2">
    <citation type="submission" date="2019-02" db="EMBL/GenBank/DDBJ databases">
        <title>Complete genome sequence of Desulfobacter hydrogenophilus AcRS1.</title>
        <authorList>
            <person name="Marietou A."/>
            <person name="Lund M.B."/>
            <person name="Marshall I.P.G."/>
            <person name="Schreiber L."/>
            <person name="Jorgensen B."/>
        </authorList>
    </citation>
    <scope>NUCLEOTIDE SEQUENCE [LARGE SCALE GENOMIC DNA]</scope>
    <source>
        <strain evidence="3 6">AcRS1</strain>
    </source>
</reference>
<dbReference type="Pfam" id="PF07963">
    <property type="entry name" value="N_methyl"/>
    <property type="match status" value="1"/>
</dbReference>
<sequence>MAVNNQKGFTLIELMMTLVIGAMITGAAYATYLSQQKAYYTQDQVAEMQQNLRAAFSIIAIDLRMAGYDPTASGNFSVTPTNAGRIQFETDTDGDGVLDSDETFVIGLEPSVDADGNGIPEADSDGDGVPDPVNIVIKAGGGGYQDIAEQIQAVEFLYIDSNEAVTATPSDVRSVQITILAASPKKDTSFTNTTQYKPPSPSGQTWGPYNDNYRRRLRTLRIRCRNLGL</sequence>
<protein>
    <submittedName>
        <fullName evidence="3">Prepilin-type N-terminal cleavage/methylation domain-containing protein</fullName>
    </submittedName>
    <submittedName>
        <fullName evidence="4">Prepilin-type cleavage/methylation domain-containing protein</fullName>
    </submittedName>
</protein>
<organism evidence="4 5">
    <name type="scientific">Desulfobacter hydrogenophilus</name>
    <dbReference type="NCBI Taxonomy" id="2291"/>
    <lineage>
        <taxon>Bacteria</taxon>
        <taxon>Pseudomonadati</taxon>
        <taxon>Thermodesulfobacteriota</taxon>
        <taxon>Desulfobacteria</taxon>
        <taxon>Desulfobacterales</taxon>
        <taxon>Desulfobacteraceae</taxon>
        <taxon>Desulfobacter</taxon>
    </lineage>
</organism>
<dbReference type="InterPro" id="IPR028974">
    <property type="entry name" value="TSP_type-3_rpt"/>
</dbReference>
<dbReference type="GO" id="GO:0005509">
    <property type="term" value="F:calcium ion binding"/>
    <property type="evidence" value="ECO:0007669"/>
    <property type="project" value="InterPro"/>
</dbReference>
<dbReference type="SUPFAM" id="SSF54523">
    <property type="entry name" value="Pili subunits"/>
    <property type="match status" value="1"/>
</dbReference>
<dbReference type="Gene3D" id="3.30.700.10">
    <property type="entry name" value="Glycoprotein, Type 4 Pilin"/>
    <property type="match status" value="1"/>
</dbReference>